<accession>A0AAV7X388</accession>
<dbReference type="AlphaFoldDB" id="A0AAV7X388"/>
<keyword evidence="2" id="KW-1185">Reference proteome</keyword>
<dbReference type="PANTHER" id="PTHR10773:SF19">
    <property type="match status" value="1"/>
</dbReference>
<evidence type="ECO:0000313" key="1">
    <source>
        <dbReference type="EMBL" id="KAJ1518888.1"/>
    </source>
</evidence>
<dbReference type="EMBL" id="JAPTSV010000844">
    <property type="protein sequence ID" value="KAJ1518888.1"/>
    <property type="molecule type" value="Genomic_DNA"/>
</dbReference>
<protein>
    <submittedName>
        <fullName evidence="1">Uncharacterized protein</fullName>
    </submittedName>
</protein>
<dbReference type="Proteomes" id="UP001075354">
    <property type="component" value="Unassembled WGS sequence"/>
</dbReference>
<organism evidence="1 2">
    <name type="scientific">Megalurothrips usitatus</name>
    <name type="common">bean blossom thrips</name>
    <dbReference type="NCBI Taxonomy" id="439358"/>
    <lineage>
        <taxon>Eukaryota</taxon>
        <taxon>Metazoa</taxon>
        <taxon>Ecdysozoa</taxon>
        <taxon>Arthropoda</taxon>
        <taxon>Hexapoda</taxon>
        <taxon>Insecta</taxon>
        <taxon>Pterygota</taxon>
        <taxon>Neoptera</taxon>
        <taxon>Paraneoptera</taxon>
        <taxon>Thysanoptera</taxon>
        <taxon>Terebrantia</taxon>
        <taxon>Thripoidea</taxon>
        <taxon>Thripidae</taxon>
        <taxon>Megalurothrips</taxon>
    </lineage>
</organism>
<comment type="caution">
    <text evidence="1">The sequence shown here is derived from an EMBL/GenBank/DDBJ whole genome shotgun (WGS) entry which is preliminary data.</text>
</comment>
<sequence length="193" mass="22134">MDHVPDTVKKLYLFSDCCSGQNRNSIVSPMLFVTLEAHASVRDIHHIFLVPGHTPMKCDNKHSITENRKKKAGLVSVPCEWYNVVKSASKSFEVLEMHEDFLNFASLIDMNGPLIMRDKMENGDKMYFTKTHWFHYSASNIGVLKVKPSFNEDSLPVDYSMIRGRRGLCLLLGGTQCLKFLLVMRFRKKNSMI</sequence>
<proteinExistence type="predicted"/>
<gene>
    <name evidence="1" type="ORF">ONE63_011501</name>
</gene>
<dbReference type="PANTHER" id="PTHR10773">
    <property type="entry name" value="DNA-DIRECTED RNA POLYMERASES I, II, AND III SUBUNIT RPABC2"/>
    <property type="match status" value="1"/>
</dbReference>
<name>A0AAV7X388_9NEOP</name>
<evidence type="ECO:0000313" key="2">
    <source>
        <dbReference type="Proteomes" id="UP001075354"/>
    </source>
</evidence>
<reference evidence="1" key="1">
    <citation type="submission" date="2022-12" db="EMBL/GenBank/DDBJ databases">
        <title>Chromosome-level genome assembly of the bean flower thrips Megalurothrips usitatus.</title>
        <authorList>
            <person name="Ma L."/>
            <person name="Liu Q."/>
            <person name="Li H."/>
            <person name="Cai W."/>
        </authorList>
    </citation>
    <scope>NUCLEOTIDE SEQUENCE</scope>
    <source>
        <strain evidence="1">Cailab_2022a</strain>
    </source>
</reference>